<name>A0ABX0QGQ9_9BACT</name>
<gene>
    <name evidence="2" type="ORF">F7231_08140</name>
</gene>
<dbReference type="SUPFAM" id="SSF57850">
    <property type="entry name" value="RING/U-box"/>
    <property type="match status" value="1"/>
</dbReference>
<dbReference type="PROSITE" id="PS50271">
    <property type="entry name" value="ZF_UBP"/>
    <property type="match status" value="1"/>
</dbReference>
<dbReference type="Gene3D" id="3.30.40.10">
    <property type="entry name" value="Zinc/RING finger domain, C3HC4 (zinc finger)"/>
    <property type="match status" value="1"/>
</dbReference>
<dbReference type="InterPro" id="IPR013083">
    <property type="entry name" value="Znf_RING/FYVE/PHD"/>
</dbReference>
<proteinExistence type="predicted"/>
<evidence type="ECO:0000259" key="1">
    <source>
        <dbReference type="PROSITE" id="PS50271"/>
    </source>
</evidence>
<evidence type="ECO:0000313" key="2">
    <source>
        <dbReference type="EMBL" id="NID10142.1"/>
    </source>
</evidence>
<feature type="domain" description="UBP-type" evidence="1">
    <location>
        <begin position="5"/>
        <end position="90"/>
    </location>
</feature>
<protein>
    <submittedName>
        <fullName evidence="2">UBP-type zinc finger domain-containing protein</fullName>
    </submittedName>
</protein>
<dbReference type="EMBL" id="WAEL01000002">
    <property type="protein sequence ID" value="NID10142.1"/>
    <property type="molecule type" value="Genomic_DNA"/>
</dbReference>
<reference evidence="3" key="1">
    <citation type="submission" date="2019-09" db="EMBL/GenBank/DDBJ databases">
        <authorList>
            <person name="Jung D.-H."/>
        </authorList>
    </citation>
    <scope>NUCLEOTIDE SEQUENCE [LARGE SCALE GENOMIC DNA]</scope>
    <source>
        <strain evidence="3">JA-25</strain>
    </source>
</reference>
<dbReference type="Proteomes" id="UP000606008">
    <property type="component" value="Unassembled WGS sequence"/>
</dbReference>
<dbReference type="Pfam" id="PF02148">
    <property type="entry name" value="zf-UBP"/>
    <property type="match status" value="1"/>
</dbReference>
<organism evidence="2 3">
    <name type="scientific">Fibrivirga algicola</name>
    <dbReference type="NCBI Taxonomy" id="2950420"/>
    <lineage>
        <taxon>Bacteria</taxon>
        <taxon>Pseudomonadati</taxon>
        <taxon>Bacteroidota</taxon>
        <taxon>Cytophagia</taxon>
        <taxon>Cytophagales</taxon>
        <taxon>Spirosomataceae</taxon>
        <taxon>Fibrivirga</taxon>
    </lineage>
</organism>
<comment type="caution">
    <text evidence="2">The sequence shown here is derived from an EMBL/GenBank/DDBJ whole genome shotgun (WGS) entry which is preliminary data.</text>
</comment>
<reference evidence="3" key="2">
    <citation type="submission" date="2023-07" db="EMBL/GenBank/DDBJ databases">
        <authorList>
            <person name="Jung D.-H."/>
        </authorList>
    </citation>
    <scope>NUCLEOTIDE SEQUENCE [LARGE SCALE GENOMIC DNA]</scope>
    <source>
        <strain evidence="3">JA-25</strain>
    </source>
</reference>
<evidence type="ECO:0000313" key="3">
    <source>
        <dbReference type="Proteomes" id="UP000606008"/>
    </source>
</evidence>
<sequence length="90" mass="10328">MVRQKQCDELTTLVEIKPTRTYVCEECVKTGDSWVHLRTCQVCGQTHCCDSSPNKHATKHFLATNHPVISSAEPGENWVWCYIHEQLKLV</sequence>
<accession>A0ABX0QGQ9</accession>
<dbReference type="InterPro" id="IPR001607">
    <property type="entry name" value="Znf_UBP"/>
</dbReference>
<keyword evidence="3" id="KW-1185">Reference proteome</keyword>
<dbReference type="RefSeq" id="WP_085412003.1">
    <property type="nucleotide sequence ID" value="NZ_WAEL01000002.1"/>
</dbReference>